<accession>A0A918HH17</accession>
<evidence type="ECO:0000313" key="3">
    <source>
        <dbReference type="Proteomes" id="UP000619486"/>
    </source>
</evidence>
<dbReference type="Pfam" id="PF21836">
    <property type="entry name" value="DUF6895"/>
    <property type="match status" value="1"/>
</dbReference>
<reference evidence="2" key="1">
    <citation type="journal article" date="2014" name="Int. J. Syst. Evol. Microbiol.">
        <title>Complete genome sequence of Corynebacterium casei LMG S-19264T (=DSM 44701T), isolated from a smear-ripened cheese.</title>
        <authorList>
            <consortium name="US DOE Joint Genome Institute (JGI-PGF)"/>
            <person name="Walter F."/>
            <person name="Albersmeier A."/>
            <person name="Kalinowski J."/>
            <person name="Ruckert C."/>
        </authorList>
    </citation>
    <scope>NUCLEOTIDE SEQUENCE</scope>
    <source>
        <strain evidence="2">JCM 3172</strain>
    </source>
</reference>
<organism evidence="2 3">
    <name type="scientific">Streptomyces purpureus</name>
    <dbReference type="NCBI Taxonomy" id="1951"/>
    <lineage>
        <taxon>Bacteria</taxon>
        <taxon>Bacillati</taxon>
        <taxon>Actinomycetota</taxon>
        <taxon>Actinomycetes</taxon>
        <taxon>Kitasatosporales</taxon>
        <taxon>Streptomycetaceae</taxon>
        <taxon>Streptomyces</taxon>
    </lineage>
</organism>
<comment type="caution">
    <text evidence="2">The sequence shown here is derived from an EMBL/GenBank/DDBJ whole genome shotgun (WGS) entry which is preliminary data.</text>
</comment>
<name>A0A918HH17_9ACTN</name>
<protein>
    <recommendedName>
        <fullName evidence="1">DUF6895 domain-containing protein</fullName>
    </recommendedName>
</protein>
<dbReference type="Proteomes" id="UP000619486">
    <property type="component" value="Unassembled WGS sequence"/>
</dbReference>
<gene>
    <name evidence="2" type="ORF">GCM10014713_64990</name>
</gene>
<feature type="domain" description="DUF6895" evidence="1">
    <location>
        <begin position="26"/>
        <end position="306"/>
    </location>
</feature>
<reference evidence="2" key="2">
    <citation type="submission" date="2020-09" db="EMBL/GenBank/DDBJ databases">
        <authorList>
            <person name="Sun Q."/>
            <person name="Ohkuma M."/>
        </authorList>
    </citation>
    <scope>NUCLEOTIDE SEQUENCE</scope>
    <source>
        <strain evidence="2">JCM 3172</strain>
    </source>
</reference>
<evidence type="ECO:0000259" key="1">
    <source>
        <dbReference type="Pfam" id="PF21836"/>
    </source>
</evidence>
<proteinExistence type="predicted"/>
<dbReference type="InterPro" id="IPR054190">
    <property type="entry name" value="DUF6895"/>
</dbReference>
<sequence length="323" mass="35559">MSDTEDLTAGPAPEHLDLSTVQRWSSQALNWLHTSHSEGHGRLGADATIDLTDPDNAYKPLGEAALAASLVLRDGVAGAHDTRLAHELIDSCWHRLHEGDLLYERQLRHLTLTDPLELYAHFARAGYRHQPLEDLLTAYAGLRAPDAVEIVPNRRLAVANARRIIGAGREPDWRQLAAATWLGVTPEPWALEWSTVYDITHTVFHLTDWGARPHGLPPHMAAYLSTWLPVWVDVWLEVGAWDLVGELLIVDACMGEPACGAEPWRHLAAAQHPDGLTPRDREPVADDPHRAFKDNEHTAVVAVIAGTVTLARMLGTSHTPVPA</sequence>
<dbReference type="RefSeq" id="WP_019891841.1">
    <property type="nucleotide sequence ID" value="NZ_BMQQ01000042.1"/>
</dbReference>
<dbReference type="EMBL" id="BMQQ01000042">
    <property type="protein sequence ID" value="GGT62625.1"/>
    <property type="molecule type" value="Genomic_DNA"/>
</dbReference>
<dbReference type="AlphaFoldDB" id="A0A918HH17"/>
<evidence type="ECO:0000313" key="2">
    <source>
        <dbReference type="EMBL" id="GGT62625.1"/>
    </source>
</evidence>
<keyword evidence="3" id="KW-1185">Reference proteome</keyword>